<dbReference type="PRINTS" id="PR00111">
    <property type="entry name" value="ABHYDROLASE"/>
</dbReference>
<dbReference type="SUPFAM" id="SSF53474">
    <property type="entry name" value="alpha/beta-Hydrolases"/>
    <property type="match status" value="1"/>
</dbReference>
<sequence length="289" mass="30609">MRCLPARAYRRSRTLGPVIERDLNLPNGQVLHIYDTGPADLTVFWHHGTPNLGTPPPPLANTRGIRWVSYDRPAYGTSTPVPGRTVGSAAGLVSAVADSLGIKEFAVMGHSGGGSHAVACGALLGDRVIAVAAMATVAPFDAEGLDWFGGMHSAASLRAATAGREAKERHEASAEFDPEVFTAADHHALSGSQSWLNDVVGPAVAAGPDGLIDDDIAYVTPWGCDPARITAPTLLLHGDEDRMIPVSHSVWLAAQCPTAELRRSPGDGHISVLNRSAEALDWIIRLRDW</sequence>
<dbReference type="Gene3D" id="3.40.50.1820">
    <property type="entry name" value="alpha/beta hydrolase"/>
    <property type="match status" value="1"/>
</dbReference>
<dbReference type="Proteomes" id="UP000192674">
    <property type="component" value="Unassembled WGS sequence"/>
</dbReference>
<dbReference type="InterPro" id="IPR000073">
    <property type="entry name" value="AB_hydrolase_1"/>
</dbReference>
<dbReference type="Pfam" id="PF00561">
    <property type="entry name" value="Abhydrolase_1"/>
    <property type="match status" value="1"/>
</dbReference>
<evidence type="ECO:0000259" key="1">
    <source>
        <dbReference type="Pfam" id="PF00561"/>
    </source>
</evidence>
<dbReference type="AlphaFoldDB" id="A0A1Y5Y3T4"/>
<name>A0A1Y5Y3T4_KIBAR</name>
<keyword evidence="3" id="KW-1185">Reference proteome</keyword>
<dbReference type="PANTHER" id="PTHR43433:SF10">
    <property type="entry name" value="AB HYDROLASE-1 DOMAIN-CONTAINING PROTEIN"/>
    <property type="match status" value="1"/>
</dbReference>
<accession>A0A1Y5Y3T4</accession>
<proteinExistence type="predicted"/>
<dbReference type="InterPro" id="IPR029058">
    <property type="entry name" value="AB_hydrolase_fold"/>
</dbReference>
<dbReference type="OrthoDB" id="9800988at2"/>
<organism evidence="2 3">
    <name type="scientific">Kibdelosporangium aridum</name>
    <dbReference type="NCBI Taxonomy" id="2030"/>
    <lineage>
        <taxon>Bacteria</taxon>
        <taxon>Bacillati</taxon>
        <taxon>Actinomycetota</taxon>
        <taxon>Actinomycetes</taxon>
        <taxon>Pseudonocardiales</taxon>
        <taxon>Pseudonocardiaceae</taxon>
        <taxon>Kibdelosporangium</taxon>
    </lineage>
</organism>
<dbReference type="EMBL" id="FWXV01000009">
    <property type="protein sequence ID" value="SMD23529.1"/>
    <property type="molecule type" value="Genomic_DNA"/>
</dbReference>
<evidence type="ECO:0000313" key="3">
    <source>
        <dbReference type="Proteomes" id="UP000192674"/>
    </source>
</evidence>
<feature type="domain" description="AB hydrolase-1" evidence="1">
    <location>
        <begin position="57"/>
        <end position="273"/>
    </location>
</feature>
<reference evidence="2 3" key="1">
    <citation type="submission" date="2017-04" db="EMBL/GenBank/DDBJ databases">
        <authorList>
            <person name="Afonso C.L."/>
            <person name="Miller P.J."/>
            <person name="Scott M.A."/>
            <person name="Spackman E."/>
            <person name="Goraichik I."/>
            <person name="Dimitrov K.M."/>
            <person name="Suarez D.L."/>
            <person name="Swayne D.E."/>
        </authorList>
    </citation>
    <scope>NUCLEOTIDE SEQUENCE [LARGE SCALE GENOMIC DNA]</scope>
    <source>
        <strain evidence="2 3">DSM 43828</strain>
    </source>
</reference>
<evidence type="ECO:0000313" key="2">
    <source>
        <dbReference type="EMBL" id="SMD23529.1"/>
    </source>
</evidence>
<dbReference type="InterPro" id="IPR050471">
    <property type="entry name" value="AB_hydrolase"/>
</dbReference>
<dbReference type="GO" id="GO:0003824">
    <property type="term" value="F:catalytic activity"/>
    <property type="evidence" value="ECO:0007669"/>
    <property type="project" value="UniProtKB-ARBA"/>
</dbReference>
<dbReference type="PANTHER" id="PTHR43433">
    <property type="entry name" value="HYDROLASE, ALPHA/BETA FOLD FAMILY PROTEIN"/>
    <property type="match status" value="1"/>
</dbReference>
<gene>
    <name evidence="2" type="ORF">SAMN05661093_08057</name>
</gene>
<protein>
    <submittedName>
        <fullName evidence="2">Pimeloyl-ACP methyl ester carboxylesterase</fullName>
    </submittedName>
</protein>